<dbReference type="Proteomes" id="UP001175271">
    <property type="component" value="Unassembled WGS sequence"/>
</dbReference>
<evidence type="ECO:0000313" key="2">
    <source>
        <dbReference type="EMBL" id="KAK0425553.1"/>
    </source>
</evidence>
<dbReference type="EMBL" id="JAUCMV010000001">
    <property type="protein sequence ID" value="KAK0425553.1"/>
    <property type="molecule type" value="Genomic_DNA"/>
</dbReference>
<feature type="region of interest" description="Disordered" evidence="1">
    <location>
        <begin position="142"/>
        <end position="178"/>
    </location>
</feature>
<feature type="compositionally biased region" description="Polar residues" evidence="1">
    <location>
        <begin position="36"/>
        <end position="51"/>
    </location>
</feature>
<evidence type="ECO:0000313" key="3">
    <source>
        <dbReference type="Proteomes" id="UP001175271"/>
    </source>
</evidence>
<protein>
    <submittedName>
        <fullName evidence="2">Uncharacterized protein</fullName>
    </submittedName>
</protein>
<organism evidence="2 3">
    <name type="scientific">Steinernema hermaphroditum</name>
    <dbReference type="NCBI Taxonomy" id="289476"/>
    <lineage>
        <taxon>Eukaryota</taxon>
        <taxon>Metazoa</taxon>
        <taxon>Ecdysozoa</taxon>
        <taxon>Nematoda</taxon>
        <taxon>Chromadorea</taxon>
        <taxon>Rhabditida</taxon>
        <taxon>Tylenchina</taxon>
        <taxon>Panagrolaimomorpha</taxon>
        <taxon>Strongyloidoidea</taxon>
        <taxon>Steinernematidae</taxon>
        <taxon>Steinernema</taxon>
    </lineage>
</organism>
<gene>
    <name evidence="2" type="ORF">QR680_009257</name>
</gene>
<feature type="region of interest" description="Disordered" evidence="1">
    <location>
        <begin position="23"/>
        <end position="51"/>
    </location>
</feature>
<name>A0AA39M9D2_9BILA</name>
<accession>A0AA39M9D2</accession>
<evidence type="ECO:0000256" key="1">
    <source>
        <dbReference type="SAM" id="MobiDB-lite"/>
    </source>
</evidence>
<feature type="compositionally biased region" description="Low complexity" evidence="1">
    <location>
        <begin position="155"/>
        <end position="167"/>
    </location>
</feature>
<comment type="caution">
    <text evidence="2">The sequence shown here is derived from an EMBL/GenBank/DDBJ whole genome shotgun (WGS) entry which is preliminary data.</text>
</comment>
<sequence>MRNAELHRHDSPREAITTMAVHSTPKVQNERRNGQHSRANPTSQRTATPTAQSESFCAFYHGGQHTTETCRAFSTPEDRRTRAKDLKACFQTKKRCSHCGRSHHTLLCLGEKPTAAPVSTAPAPSTGPEIITSAPAVVSVGAANPSIPHPPSIRTSTTKNTPSTSNNRPAHSADSNSRYHVSLPLKSRDTPIPSNIGLAVQSLVSLAASTSKKPHIKTQIDLILQDWLDRDIIEVITSLPEEDASPAPRLTAAAITVPEPISLPLDLDRFSSLDKVINIVLLVLLAIYKFSKARLAHPPEQPSDSSYATSKKSIRHLMLT</sequence>
<proteinExistence type="predicted"/>
<dbReference type="AlphaFoldDB" id="A0AA39M9D2"/>
<keyword evidence="3" id="KW-1185">Reference proteome</keyword>
<reference evidence="2" key="1">
    <citation type="submission" date="2023-06" db="EMBL/GenBank/DDBJ databases">
        <title>Genomic analysis of the entomopathogenic nematode Steinernema hermaphroditum.</title>
        <authorList>
            <person name="Schwarz E.M."/>
            <person name="Heppert J.K."/>
            <person name="Baniya A."/>
            <person name="Schwartz H.T."/>
            <person name="Tan C.-H."/>
            <person name="Antoshechkin I."/>
            <person name="Sternberg P.W."/>
            <person name="Goodrich-Blair H."/>
            <person name="Dillman A.R."/>
        </authorList>
    </citation>
    <scope>NUCLEOTIDE SEQUENCE</scope>
    <source>
        <strain evidence="2">PS9179</strain>
        <tissue evidence="2">Whole animal</tissue>
    </source>
</reference>